<feature type="transmembrane region" description="Helical" evidence="1">
    <location>
        <begin position="108"/>
        <end position="125"/>
    </location>
</feature>
<feature type="transmembrane region" description="Helical" evidence="1">
    <location>
        <begin position="12"/>
        <end position="31"/>
    </location>
</feature>
<reference evidence="2 3" key="1">
    <citation type="journal article" date="2023" name="Arcadia Sci">
        <title>De novo assembly of a long-read Amblyomma americanum tick genome.</title>
        <authorList>
            <person name="Chou S."/>
            <person name="Poskanzer K.E."/>
            <person name="Rollins M."/>
            <person name="Thuy-Boun P.S."/>
        </authorList>
    </citation>
    <scope>NUCLEOTIDE SEQUENCE [LARGE SCALE GENOMIC DNA]</scope>
    <source>
        <strain evidence="2">F_SG_1</strain>
        <tissue evidence="2">Salivary glands</tissue>
    </source>
</reference>
<organism evidence="2 3">
    <name type="scientific">Amblyomma americanum</name>
    <name type="common">Lone star tick</name>
    <dbReference type="NCBI Taxonomy" id="6943"/>
    <lineage>
        <taxon>Eukaryota</taxon>
        <taxon>Metazoa</taxon>
        <taxon>Ecdysozoa</taxon>
        <taxon>Arthropoda</taxon>
        <taxon>Chelicerata</taxon>
        <taxon>Arachnida</taxon>
        <taxon>Acari</taxon>
        <taxon>Parasitiformes</taxon>
        <taxon>Ixodida</taxon>
        <taxon>Ixodoidea</taxon>
        <taxon>Ixodidae</taxon>
        <taxon>Amblyomminae</taxon>
        <taxon>Amblyomma</taxon>
    </lineage>
</organism>
<keyword evidence="1" id="KW-0812">Transmembrane</keyword>
<accession>A0AAQ4EK47</accession>
<evidence type="ECO:0000313" key="3">
    <source>
        <dbReference type="Proteomes" id="UP001321473"/>
    </source>
</evidence>
<gene>
    <name evidence="2" type="ORF">V5799_010434</name>
</gene>
<dbReference type="AlphaFoldDB" id="A0AAQ4EK47"/>
<evidence type="ECO:0000256" key="1">
    <source>
        <dbReference type="SAM" id="Phobius"/>
    </source>
</evidence>
<name>A0AAQ4EK47_AMBAM</name>
<keyword evidence="3" id="KW-1185">Reference proteome</keyword>
<protein>
    <submittedName>
        <fullName evidence="2">Uncharacterized protein</fullName>
    </submittedName>
</protein>
<comment type="caution">
    <text evidence="2">The sequence shown here is derived from an EMBL/GenBank/DDBJ whole genome shotgun (WGS) entry which is preliminary data.</text>
</comment>
<proteinExistence type="predicted"/>
<keyword evidence="1" id="KW-0472">Membrane</keyword>
<sequence>MGDSGGEHEQPAVYLNAFYSLVKVAVSAISMPPTDASLIEAIMTRKETDNEYLTYITALFTYQPILALVAAVQMMLMIGSFVGGFFFVLARMVGAFGGRKVQNITTQYMHVLQFYSVFMVLFLALNA</sequence>
<keyword evidence="1" id="KW-1133">Transmembrane helix</keyword>
<dbReference type="Proteomes" id="UP001321473">
    <property type="component" value="Unassembled WGS sequence"/>
</dbReference>
<evidence type="ECO:0000313" key="2">
    <source>
        <dbReference type="EMBL" id="KAK8775040.1"/>
    </source>
</evidence>
<dbReference type="EMBL" id="JARKHS020014637">
    <property type="protein sequence ID" value="KAK8775040.1"/>
    <property type="molecule type" value="Genomic_DNA"/>
</dbReference>